<reference evidence="6 7" key="1">
    <citation type="submission" date="2019-06" db="EMBL/GenBank/DDBJ databases">
        <title>Cerasibacillus sp. nov., isolated from maize field.</title>
        <authorList>
            <person name="Lin S.-Y."/>
            <person name="Tsai C.-F."/>
            <person name="Young C.-C."/>
        </authorList>
    </citation>
    <scope>NUCLEOTIDE SEQUENCE [LARGE SCALE GENOMIC DNA]</scope>
    <source>
        <strain evidence="6 7">CC-CFT480</strain>
    </source>
</reference>
<protein>
    <submittedName>
        <fullName evidence="6">Sporulation membrane protein YtaF</fullName>
    </submittedName>
</protein>
<proteinExistence type="predicted"/>
<sequence>MLYYTGLLLLIIAVSMDGFGVGMTYGMRQTKVPILAISIIMCCSGIIVFLSMFIGDFLKQIMSPVFADILGGMILIGLGFFSLVNTIQSKKKAVSEKTETVKNSSQMNGKFVHVKTVFTTPEKADLDQSGVISSGEAFLLGLALALDAFGAGIGAAMIGYPPFLTAFSVAIMSGLFLQFGIHIGFFLTRNRYLKNLSFLPAIFLILIGLSNILL</sequence>
<organism evidence="6 7">
    <name type="scientific">Cerasibacillus terrae</name>
    <dbReference type="NCBI Taxonomy" id="2498845"/>
    <lineage>
        <taxon>Bacteria</taxon>
        <taxon>Bacillati</taxon>
        <taxon>Bacillota</taxon>
        <taxon>Bacilli</taxon>
        <taxon>Bacillales</taxon>
        <taxon>Bacillaceae</taxon>
        <taxon>Cerasibacillus</taxon>
    </lineage>
</organism>
<dbReference type="OrthoDB" id="1679205at2"/>
<dbReference type="AlphaFoldDB" id="A0A5C8NV94"/>
<dbReference type="Pfam" id="PF02659">
    <property type="entry name" value="Mntp"/>
    <property type="match status" value="2"/>
</dbReference>
<keyword evidence="1" id="KW-1003">Cell membrane</keyword>
<feature type="transmembrane region" description="Helical" evidence="5">
    <location>
        <begin position="166"/>
        <end position="188"/>
    </location>
</feature>
<keyword evidence="3 5" id="KW-1133">Transmembrane helix</keyword>
<feature type="transmembrane region" description="Helical" evidence="5">
    <location>
        <begin position="61"/>
        <end position="84"/>
    </location>
</feature>
<dbReference type="NCBIfam" id="TIGR02840">
    <property type="entry name" value="spore_YtaF"/>
    <property type="match status" value="1"/>
</dbReference>
<keyword evidence="2 5" id="KW-0812">Transmembrane</keyword>
<keyword evidence="7" id="KW-1185">Reference proteome</keyword>
<feature type="transmembrane region" description="Helical" evidence="5">
    <location>
        <begin position="137"/>
        <end position="160"/>
    </location>
</feature>
<dbReference type="EMBL" id="VDUW01000004">
    <property type="protein sequence ID" value="TXL65127.1"/>
    <property type="molecule type" value="Genomic_DNA"/>
</dbReference>
<evidence type="ECO:0000313" key="6">
    <source>
        <dbReference type="EMBL" id="TXL65127.1"/>
    </source>
</evidence>
<evidence type="ECO:0000256" key="5">
    <source>
        <dbReference type="SAM" id="Phobius"/>
    </source>
</evidence>
<dbReference type="RefSeq" id="WP_147666981.1">
    <property type="nucleotide sequence ID" value="NZ_VDUW01000004.1"/>
</dbReference>
<name>A0A5C8NV94_9BACI</name>
<feature type="transmembrane region" description="Helical" evidence="5">
    <location>
        <begin position="195"/>
        <end position="213"/>
    </location>
</feature>
<evidence type="ECO:0000313" key="7">
    <source>
        <dbReference type="Proteomes" id="UP000321574"/>
    </source>
</evidence>
<dbReference type="PANTHER" id="PTHR35529:SF2">
    <property type="entry name" value="SPORULATION PROTEIN YTAF-RELATED"/>
    <property type="match status" value="1"/>
</dbReference>
<dbReference type="PANTHER" id="PTHR35529">
    <property type="entry name" value="MANGANESE EFFLUX PUMP MNTP-RELATED"/>
    <property type="match status" value="1"/>
</dbReference>
<gene>
    <name evidence="6" type="primary">ytaF</name>
    <name evidence="6" type="ORF">FHP05_08305</name>
</gene>
<evidence type="ECO:0000256" key="1">
    <source>
        <dbReference type="ARBA" id="ARBA00022475"/>
    </source>
</evidence>
<comment type="caution">
    <text evidence="6">The sequence shown here is derived from an EMBL/GenBank/DDBJ whole genome shotgun (WGS) entry which is preliminary data.</text>
</comment>
<dbReference type="InterPro" id="IPR003810">
    <property type="entry name" value="Mntp/YtaF"/>
</dbReference>
<keyword evidence="4 5" id="KW-0472">Membrane</keyword>
<feature type="transmembrane region" description="Helical" evidence="5">
    <location>
        <begin position="6"/>
        <end position="27"/>
    </location>
</feature>
<dbReference type="InterPro" id="IPR014205">
    <property type="entry name" value="Spore_YtaF"/>
</dbReference>
<accession>A0A5C8NV94</accession>
<evidence type="ECO:0000256" key="2">
    <source>
        <dbReference type="ARBA" id="ARBA00022692"/>
    </source>
</evidence>
<evidence type="ECO:0000256" key="4">
    <source>
        <dbReference type="ARBA" id="ARBA00023136"/>
    </source>
</evidence>
<dbReference type="Proteomes" id="UP000321574">
    <property type="component" value="Unassembled WGS sequence"/>
</dbReference>
<feature type="transmembrane region" description="Helical" evidence="5">
    <location>
        <begin position="34"/>
        <end position="55"/>
    </location>
</feature>
<evidence type="ECO:0000256" key="3">
    <source>
        <dbReference type="ARBA" id="ARBA00022989"/>
    </source>
</evidence>